<dbReference type="EMBL" id="JACJSI010000420">
    <property type="protein sequence ID" value="MBD2536253.1"/>
    <property type="molecule type" value="Genomic_DNA"/>
</dbReference>
<sequence>MVEFKALAVAHRYVIKNYLNVSIFEKLTPIAIAQKLLAKIDLKLDYVGRLGSRNNRDCVYQFVAPDDQRDSIFGQWFKRDEASVLASAQNASSDLVSSINNIVLSTQFIDTKPIDIPQTVTQVENPIAQSNCTDDAATSQAPQRLPTLISLLAQALTVWQLL</sequence>
<evidence type="ECO:0000313" key="2">
    <source>
        <dbReference type="Proteomes" id="UP000623440"/>
    </source>
</evidence>
<evidence type="ECO:0000313" key="1">
    <source>
        <dbReference type="EMBL" id="MBD2536253.1"/>
    </source>
</evidence>
<keyword evidence="2" id="KW-1185">Reference proteome</keyword>
<dbReference type="RefSeq" id="WP_190946994.1">
    <property type="nucleotide sequence ID" value="NZ_JACJSI010000420.1"/>
</dbReference>
<gene>
    <name evidence="1" type="ORF">H6G97_45975</name>
</gene>
<accession>A0ABR8E4B7</accession>
<proteinExistence type="predicted"/>
<protein>
    <submittedName>
        <fullName evidence="1">Uncharacterized protein</fullName>
    </submittedName>
</protein>
<organism evidence="1 2">
    <name type="scientific">Nostoc flagelliforme FACHB-838</name>
    <dbReference type="NCBI Taxonomy" id="2692904"/>
    <lineage>
        <taxon>Bacteria</taxon>
        <taxon>Bacillati</taxon>
        <taxon>Cyanobacteriota</taxon>
        <taxon>Cyanophyceae</taxon>
        <taxon>Nostocales</taxon>
        <taxon>Nostocaceae</taxon>
        <taxon>Nostoc</taxon>
    </lineage>
</organism>
<name>A0ABR8E4B7_9NOSO</name>
<dbReference type="Proteomes" id="UP000623440">
    <property type="component" value="Unassembled WGS sequence"/>
</dbReference>
<comment type="caution">
    <text evidence="1">The sequence shown here is derived from an EMBL/GenBank/DDBJ whole genome shotgun (WGS) entry which is preliminary data.</text>
</comment>
<reference evidence="1 2" key="1">
    <citation type="journal article" date="2020" name="ISME J.">
        <title>Comparative genomics reveals insights into cyanobacterial evolution and habitat adaptation.</title>
        <authorList>
            <person name="Chen M.Y."/>
            <person name="Teng W.K."/>
            <person name="Zhao L."/>
            <person name="Hu C.X."/>
            <person name="Zhou Y.K."/>
            <person name="Han B.P."/>
            <person name="Song L.R."/>
            <person name="Shu W.S."/>
        </authorList>
    </citation>
    <scope>NUCLEOTIDE SEQUENCE [LARGE SCALE GENOMIC DNA]</scope>
    <source>
        <strain evidence="1 2">FACHB-838</strain>
    </source>
</reference>